<evidence type="ECO:0000256" key="1">
    <source>
        <dbReference type="SAM" id="MobiDB-lite"/>
    </source>
</evidence>
<feature type="compositionally biased region" description="Acidic residues" evidence="1">
    <location>
        <begin position="340"/>
        <end position="350"/>
    </location>
</feature>
<feature type="region of interest" description="Disordered" evidence="1">
    <location>
        <begin position="423"/>
        <end position="454"/>
    </location>
</feature>
<organism evidence="2 3">
    <name type="scientific">Pandoravirus kuranda</name>
    <dbReference type="NCBI Taxonomy" id="3019033"/>
    <lineage>
        <taxon>Viruses</taxon>
        <taxon>Pandoravirus</taxon>
    </lineage>
</organism>
<evidence type="ECO:0008006" key="4">
    <source>
        <dbReference type="Google" id="ProtNLM"/>
    </source>
</evidence>
<accession>A0AA95EMW8</accession>
<gene>
    <name evidence="2" type="ORF">pkur_cds_281</name>
</gene>
<dbReference type="EMBL" id="ON887157">
    <property type="protein sequence ID" value="WBR14456.1"/>
    <property type="molecule type" value="Genomic_DNA"/>
</dbReference>
<proteinExistence type="predicted"/>
<name>A0AA95EMW8_9VIRU</name>
<feature type="compositionally biased region" description="Low complexity" evidence="1">
    <location>
        <begin position="115"/>
        <end position="126"/>
    </location>
</feature>
<evidence type="ECO:0000313" key="2">
    <source>
        <dbReference type="EMBL" id="WBR14456.1"/>
    </source>
</evidence>
<evidence type="ECO:0000313" key="3">
    <source>
        <dbReference type="Proteomes" id="UP001185135"/>
    </source>
</evidence>
<feature type="compositionally biased region" description="Basic and acidic residues" evidence="1">
    <location>
        <begin position="97"/>
        <end position="110"/>
    </location>
</feature>
<feature type="region of interest" description="Disordered" evidence="1">
    <location>
        <begin position="321"/>
        <end position="372"/>
    </location>
</feature>
<protein>
    <recommendedName>
        <fullName evidence="4">F-box domain containing protein</fullName>
    </recommendedName>
</protein>
<dbReference type="Proteomes" id="UP001185135">
    <property type="component" value="Segment"/>
</dbReference>
<feature type="region of interest" description="Disordered" evidence="1">
    <location>
        <begin position="97"/>
        <end position="142"/>
    </location>
</feature>
<sequence length="643" mass="69982">MAAHAPTEHPTLLPDLPPEIAWRIADALDSLVDVASLGATCTGLWQVCAGVAQHRTSALRAAARESMDAFVDEWQRFATECDDDADMASQYRNQRLFRPDGYDTHDDGTVDHYGPAQDDQTPDADASLSDTKDKGTEGDAGASVDPRLRFCCSYRLFDGKRLSLDKCTGAPDWSLHVKSHECNRFVCDACARALASAFDDPHHVKLPMERVRMSEPHVWAAVWHDMCPDVYVPTPPVQACRVPAGLDAWIDPDAAQCLADDIRRARSLFDKHCGPRQYDGVNSGCVDGVFYDIEYWPADGHSGGSSTIDMASDFTGGDDADGAHYVVDGSGDADGAGLGMEEDDDDDGDGGGDGGVYEGCDGFSENSDDESDNDDVVAWIVSQRQRTCGGGYVYTETATDTSRGDASNDCGCDRDVGDRVAEKNVKRGSAPPAAGVMADAGSADHHDDGSDGTGHLIVFGDESDDAPRQDPFKCMSSYGLFGDEGWPQRYSPENPAPAALVRIYHVPVLLMGNLRAWLPIGVSRKTSTRPYEADVSRYVLVCCDPASPLWGAAMAVRVFTDRWPCIMWLPGADGARAAIEAYRRRPRAHSQKTPMGLREGFVHWLCTARRVPSPMEWKERRAAAIAARRPVVPLWTGFPRFRC</sequence>
<reference evidence="2" key="1">
    <citation type="submission" date="2022-06" db="EMBL/GenBank/DDBJ databases">
        <authorList>
            <person name="Legendre M."/>
            <person name="Claverie J.-M."/>
            <person name="Alempic J.-M."/>
            <person name="Abergel C."/>
        </authorList>
    </citation>
    <scope>NUCLEOTIDE SEQUENCE</scope>
    <source>
        <strain evidence="2">Kuranda</strain>
    </source>
</reference>